<name>A0ABU8YPN6_9CYAN</name>
<keyword evidence="9" id="KW-1185">Reference proteome</keyword>
<feature type="domain" description="TM2" evidence="6">
    <location>
        <begin position="2"/>
        <end position="51"/>
    </location>
</feature>
<dbReference type="RefSeq" id="WP_340525294.1">
    <property type="nucleotide sequence ID" value="NZ_JBBLXS010000204.1"/>
</dbReference>
<feature type="domain" description="SHOCT" evidence="7">
    <location>
        <begin position="86"/>
        <end position="108"/>
    </location>
</feature>
<evidence type="ECO:0000259" key="6">
    <source>
        <dbReference type="Pfam" id="PF05154"/>
    </source>
</evidence>
<dbReference type="Proteomes" id="UP001384579">
    <property type="component" value="Unassembled WGS sequence"/>
</dbReference>
<proteinExistence type="predicted"/>
<comment type="caution">
    <text evidence="8">The sequence shown here is derived from an EMBL/GenBank/DDBJ whole genome shotgun (WGS) entry which is preliminary data.</text>
</comment>
<reference evidence="8 9" key="1">
    <citation type="journal article" date="2020" name="Harmful Algae">
        <title>Molecular and morphological characterization of a novel dihydroanatoxin-a producing Microcoleus species (cyanobacteria) from the Russian River, California, USA.</title>
        <authorList>
            <person name="Conklin K.Y."/>
            <person name="Stancheva R."/>
            <person name="Otten T.G."/>
            <person name="Fadness R."/>
            <person name="Boyer G.L."/>
            <person name="Read B."/>
            <person name="Zhang X."/>
            <person name="Sheath R.G."/>
        </authorList>
    </citation>
    <scope>NUCLEOTIDE SEQUENCE [LARGE SCALE GENOMIC DNA]</scope>
    <source>
        <strain evidence="8 9">PTRS2</strain>
    </source>
</reference>
<protein>
    <submittedName>
        <fullName evidence="8">NINE protein</fullName>
    </submittedName>
</protein>
<sequence>MVKDKTVAVLLAFFLGGFGAHKFYLGNNLAGVLYLLFSLTFIPSVIAFFDFLGLLLMSEPTFQAQYNPGMLQSGRFLRSATDVTGAIADLKKLYDMGAITAEEYEEKRLKLLRDL</sequence>
<dbReference type="EMBL" id="JBBLXS010000204">
    <property type="protein sequence ID" value="MEK0186328.1"/>
    <property type="molecule type" value="Genomic_DNA"/>
</dbReference>
<evidence type="ECO:0000313" key="9">
    <source>
        <dbReference type="Proteomes" id="UP001384579"/>
    </source>
</evidence>
<comment type="subcellular location">
    <subcellularLocation>
        <location evidence="1">Membrane</location>
        <topology evidence="1">Multi-pass membrane protein</topology>
    </subcellularLocation>
</comment>
<dbReference type="Pfam" id="PF05154">
    <property type="entry name" value="TM2"/>
    <property type="match status" value="1"/>
</dbReference>
<evidence type="ECO:0000259" key="7">
    <source>
        <dbReference type="Pfam" id="PF09851"/>
    </source>
</evidence>
<evidence type="ECO:0000256" key="2">
    <source>
        <dbReference type="ARBA" id="ARBA00022692"/>
    </source>
</evidence>
<evidence type="ECO:0000313" key="8">
    <source>
        <dbReference type="EMBL" id="MEK0186328.1"/>
    </source>
</evidence>
<evidence type="ECO:0000256" key="5">
    <source>
        <dbReference type="SAM" id="Phobius"/>
    </source>
</evidence>
<keyword evidence="3 5" id="KW-1133">Transmembrane helix</keyword>
<feature type="transmembrane region" description="Helical" evidence="5">
    <location>
        <begin position="32"/>
        <end position="56"/>
    </location>
</feature>
<evidence type="ECO:0000256" key="1">
    <source>
        <dbReference type="ARBA" id="ARBA00004141"/>
    </source>
</evidence>
<keyword evidence="2 5" id="KW-0812">Transmembrane</keyword>
<gene>
    <name evidence="8" type="ORF">WMG39_15920</name>
</gene>
<dbReference type="InterPro" id="IPR018649">
    <property type="entry name" value="SHOCT"/>
</dbReference>
<dbReference type="InterPro" id="IPR007829">
    <property type="entry name" value="TM2"/>
</dbReference>
<evidence type="ECO:0000256" key="4">
    <source>
        <dbReference type="ARBA" id="ARBA00023136"/>
    </source>
</evidence>
<evidence type="ECO:0000256" key="3">
    <source>
        <dbReference type="ARBA" id="ARBA00022989"/>
    </source>
</evidence>
<organism evidence="8 9">
    <name type="scientific">Microcoleus anatoxicus PTRS2</name>
    <dbReference type="NCBI Taxonomy" id="2705321"/>
    <lineage>
        <taxon>Bacteria</taxon>
        <taxon>Bacillati</taxon>
        <taxon>Cyanobacteriota</taxon>
        <taxon>Cyanophyceae</taxon>
        <taxon>Oscillatoriophycideae</taxon>
        <taxon>Oscillatoriales</taxon>
        <taxon>Microcoleaceae</taxon>
        <taxon>Microcoleus</taxon>
        <taxon>Microcoleus anatoxicus</taxon>
    </lineage>
</organism>
<keyword evidence="4 5" id="KW-0472">Membrane</keyword>
<accession>A0ABU8YPN6</accession>
<dbReference type="Pfam" id="PF09851">
    <property type="entry name" value="SHOCT"/>
    <property type="match status" value="1"/>
</dbReference>